<protein>
    <submittedName>
        <fullName evidence="3">DUF4401 domain-containing protein</fullName>
    </submittedName>
</protein>
<feature type="transmembrane region" description="Helical" evidence="1">
    <location>
        <begin position="160"/>
        <end position="179"/>
    </location>
</feature>
<comment type="caution">
    <text evidence="3">The sequence shown here is derived from an EMBL/GenBank/DDBJ whole genome shotgun (WGS) entry which is preliminary data.</text>
</comment>
<dbReference type="InterPro" id="IPR025513">
    <property type="entry name" value="DUF4401"/>
</dbReference>
<dbReference type="RefSeq" id="WP_143950361.1">
    <property type="nucleotide sequence ID" value="NZ_BAABMB010000003.1"/>
</dbReference>
<organism evidence="3 4">
    <name type="scientific">Verticiella sediminum</name>
    <dbReference type="NCBI Taxonomy" id="1247510"/>
    <lineage>
        <taxon>Bacteria</taxon>
        <taxon>Pseudomonadati</taxon>
        <taxon>Pseudomonadota</taxon>
        <taxon>Betaproteobacteria</taxon>
        <taxon>Burkholderiales</taxon>
        <taxon>Alcaligenaceae</taxon>
        <taxon>Verticiella</taxon>
    </lineage>
</organism>
<dbReference type="AlphaFoldDB" id="A0A556AC30"/>
<keyword evidence="4" id="KW-1185">Reference proteome</keyword>
<keyword evidence="1" id="KW-0812">Transmembrane</keyword>
<reference evidence="3 4" key="1">
    <citation type="submission" date="2019-07" db="EMBL/GenBank/DDBJ databases">
        <title>Qingshengfaniella alkalisoli gen. nov., sp. nov., isolated from saline soil.</title>
        <authorList>
            <person name="Xu L."/>
            <person name="Huang X.-X."/>
            <person name="Sun J.-Q."/>
        </authorList>
    </citation>
    <scope>NUCLEOTIDE SEQUENCE [LARGE SCALE GENOMIC DNA]</scope>
    <source>
        <strain evidence="3 4">DSM 27279</strain>
    </source>
</reference>
<name>A0A556AC30_9BURK</name>
<feature type="transmembrane region" description="Helical" evidence="1">
    <location>
        <begin position="332"/>
        <end position="352"/>
    </location>
</feature>
<feature type="transmembrane region" description="Helical" evidence="1">
    <location>
        <begin position="301"/>
        <end position="320"/>
    </location>
</feature>
<keyword evidence="1" id="KW-1133">Transmembrane helix</keyword>
<proteinExistence type="predicted"/>
<feature type="transmembrane region" description="Helical" evidence="1">
    <location>
        <begin position="113"/>
        <end position="130"/>
    </location>
</feature>
<evidence type="ECO:0000256" key="1">
    <source>
        <dbReference type="SAM" id="Phobius"/>
    </source>
</evidence>
<feature type="transmembrane region" description="Helical" evidence="1">
    <location>
        <begin position="191"/>
        <end position="211"/>
    </location>
</feature>
<feature type="transmembrane region" description="Helical" evidence="1">
    <location>
        <begin position="272"/>
        <end position="295"/>
    </location>
</feature>
<gene>
    <name evidence="3" type="ORF">FOZ76_21745</name>
</gene>
<dbReference type="Pfam" id="PF14351">
    <property type="entry name" value="DUF4401"/>
    <property type="match status" value="1"/>
</dbReference>
<accession>A0A556AC30</accession>
<feature type="transmembrane region" description="Helical" evidence="1">
    <location>
        <begin position="39"/>
        <end position="57"/>
    </location>
</feature>
<evidence type="ECO:0000313" key="3">
    <source>
        <dbReference type="EMBL" id="TSH90444.1"/>
    </source>
</evidence>
<dbReference type="EMBL" id="VLTJ01000039">
    <property type="protein sequence ID" value="TSH90444.1"/>
    <property type="molecule type" value="Genomic_DNA"/>
</dbReference>
<keyword evidence="1" id="KW-0472">Membrane</keyword>
<feature type="transmembrane region" description="Helical" evidence="1">
    <location>
        <begin position="231"/>
        <end position="251"/>
    </location>
</feature>
<evidence type="ECO:0000259" key="2">
    <source>
        <dbReference type="Pfam" id="PF14351"/>
    </source>
</evidence>
<feature type="transmembrane region" description="Helical" evidence="1">
    <location>
        <begin position="88"/>
        <end position="107"/>
    </location>
</feature>
<feature type="domain" description="DUF4401" evidence="2">
    <location>
        <begin position="31"/>
        <end position="349"/>
    </location>
</feature>
<evidence type="ECO:0000313" key="4">
    <source>
        <dbReference type="Proteomes" id="UP000318405"/>
    </source>
</evidence>
<dbReference type="Proteomes" id="UP000318405">
    <property type="component" value="Unassembled WGS sequence"/>
</dbReference>
<sequence>MSGPADSGHLREALQARGWWHGAAPEGEVAWYVRLVQGVAAWLAACLLLPLFALIFNDVLGEPQTALGLAVGGCVVGCALMRAGRGGVFVPQLGTAVVLAGLAVAVGTLWDDAWGWWAVAALALASYVAGPVYVNRLLCGLVFALAFLMITMAGERFTWGLPNLAAGSAALMVCTALLWRSEAWLPPRWAAGLEPAAWAATFASIVALWFFDGLPGGMAPEEFAALSRVRLWAGAAAGVLPLLAWVAVTFVPEARYAAPPGARARVVVGAMLLLLIPVFVTAPGIALGVTLLVLGVAHSRLVLMAVGLATVLSCLARYYYLLHLPLLEKSGWLAVAGSVVLVAGMVLARIPWRDAARSPQGNGEGRP</sequence>